<keyword evidence="2" id="KW-0328">Glycosyltransferase</keyword>
<proteinExistence type="inferred from homology"/>
<dbReference type="CDD" id="cd00761">
    <property type="entry name" value="Glyco_tranf_GTA_type"/>
    <property type="match status" value="1"/>
</dbReference>
<sequence length="273" mass="31896">MSDRTLKRDPKICVIMSVYNGLPYLKEAVKSILNQTYKNFEFIIVDDASRDKTWQFLKSLKDKRVKLIQNKKNLGLAASLNIAIRLAQGDFIARMDADDISLSNRFEEQIKYLTKHQEIDLCGTWVTLIDDTGKIVGSKTRPTTNRQIKRTLSIYPCIIHPTFMGKRDFFVKSGGYRSEFDFTEEYDLLMRARKNFKMANLNKKLLMWRLSNSRRSISQMGLMNRLDLRIKWESIKRDGIDLFGLYGLTKMFLLTYFMPIGLKTKLARLFKIA</sequence>
<keyword evidence="4" id="KW-1133">Transmembrane helix</keyword>
<reference evidence="6 7" key="1">
    <citation type="journal article" date="2015" name="Nature">
        <title>rRNA introns, odd ribosomes, and small enigmatic genomes across a large radiation of phyla.</title>
        <authorList>
            <person name="Brown C.T."/>
            <person name="Hug L.A."/>
            <person name="Thomas B.C."/>
            <person name="Sharon I."/>
            <person name="Castelle C.J."/>
            <person name="Singh A."/>
            <person name="Wilkins M.J."/>
            <person name="Williams K.H."/>
            <person name="Banfield J.F."/>
        </authorList>
    </citation>
    <scope>NUCLEOTIDE SEQUENCE [LARGE SCALE GENOMIC DNA]</scope>
</reference>
<dbReference type="AlphaFoldDB" id="A0A0G0LD29"/>
<dbReference type="Proteomes" id="UP000034893">
    <property type="component" value="Unassembled WGS sequence"/>
</dbReference>
<evidence type="ECO:0000313" key="7">
    <source>
        <dbReference type="Proteomes" id="UP000034893"/>
    </source>
</evidence>
<accession>A0A0G0LD29</accession>
<dbReference type="SUPFAM" id="SSF53448">
    <property type="entry name" value="Nucleotide-diphospho-sugar transferases"/>
    <property type="match status" value="1"/>
</dbReference>
<evidence type="ECO:0000259" key="5">
    <source>
        <dbReference type="Pfam" id="PF00535"/>
    </source>
</evidence>
<feature type="transmembrane region" description="Helical" evidence="4">
    <location>
        <begin position="243"/>
        <end position="262"/>
    </location>
</feature>
<keyword evidence="4" id="KW-0812">Transmembrane</keyword>
<keyword evidence="4" id="KW-0472">Membrane</keyword>
<feature type="domain" description="Glycosyltransferase 2-like" evidence="5">
    <location>
        <begin position="13"/>
        <end position="170"/>
    </location>
</feature>
<comment type="caution">
    <text evidence="6">The sequence shown here is derived from an EMBL/GenBank/DDBJ whole genome shotgun (WGS) entry which is preliminary data.</text>
</comment>
<organism evidence="6 7">
    <name type="scientific">Candidatus Curtissbacteria bacterium GW2011_GWC2_38_9</name>
    <dbReference type="NCBI Taxonomy" id="1618414"/>
    <lineage>
        <taxon>Bacteria</taxon>
        <taxon>Candidatus Curtissiibacteriota</taxon>
    </lineage>
</organism>
<dbReference type="PANTHER" id="PTHR43685:SF5">
    <property type="entry name" value="GLYCOSYLTRANSFERASE EPSE-RELATED"/>
    <property type="match status" value="1"/>
</dbReference>
<dbReference type="Pfam" id="PF00535">
    <property type="entry name" value="Glycos_transf_2"/>
    <property type="match status" value="1"/>
</dbReference>
<dbReference type="PANTHER" id="PTHR43685">
    <property type="entry name" value="GLYCOSYLTRANSFERASE"/>
    <property type="match status" value="1"/>
</dbReference>
<dbReference type="InterPro" id="IPR050834">
    <property type="entry name" value="Glycosyltransf_2"/>
</dbReference>
<comment type="similarity">
    <text evidence="1">Belongs to the glycosyltransferase 2 family.</text>
</comment>
<dbReference type="InterPro" id="IPR001173">
    <property type="entry name" value="Glyco_trans_2-like"/>
</dbReference>
<evidence type="ECO:0000256" key="4">
    <source>
        <dbReference type="SAM" id="Phobius"/>
    </source>
</evidence>
<evidence type="ECO:0000313" key="6">
    <source>
        <dbReference type="EMBL" id="KKQ89828.1"/>
    </source>
</evidence>
<evidence type="ECO:0000256" key="2">
    <source>
        <dbReference type="ARBA" id="ARBA00022676"/>
    </source>
</evidence>
<dbReference type="EMBL" id="LBVP01000007">
    <property type="protein sequence ID" value="KKQ89828.1"/>
    <property type="molecule type" value="Genomic_DNA"/>
</dbReference>
<evidence type="ECO:0000256" key="1">
    <source>
        <dbReference type="ARBA" id="ARBA00006739"/>
    </source>
</evidence>
<evidence type="ECO:0000256" key="3">
    <source>
        <dbReference type="ARBA" id="ARBA00022679"/>
    </source>
</evidence>
<dbReference type="InterPro" id="IPR029044">
    <property type="entry name" value="Nucleotide-diphossugar_trans"/>
</dbReference>
<name>A0A0G0LD29_9BACT</name>
<keyword evidence="3 6" id="KW-0808">Transferase</keyword>
<dbReference type="Gene3D" id="3.90.550.10">
    <property type="entry name" value="Spore Coat Polysaccharide Biosynthesis Protein SpsA, Chain A"/>
    <property type="match status" value="1"/>
</dbReference>
<protein>
    <submittedName>
        <fullName evidence="6">Glycosyl transferase family 2</fullName>
    </submittedName>
</protein>
<dbReference type="GO" id="GO:0016757">
    <property type="term" value="F:glycosyltransferase activity"/>
    <property type="evidence" value="ECO:0007669"/>
    <property type="project" value="UniProtKB-KW"/>
</dbReference>
<gene>
    <name evidence="6" type="ORF">UT12_C0007G0025</name>
</gene>